<dbReference type="PROSITE" id="PS51278">
    <property type="entry name" value="GATASE_TYPE_2"/>
    <property type="match status" value="1"/>
</dbReference>
<dbReference type="GO" id="GO:0006529">
    <property type="term" value="P:asparagine biosynthetic process"/>
    <property type="evidence" value="ECO:0007669"/>
    <property type="project" value="UniProtKB-KW"/>
</dbReference>
<keyword evidence="12" id="KW-0436">Ligase</keyword>
<evidence type="ECO:0000259" key="11">
    <source>
        <dbReference type="PROSITE" id="PS51278"/>
    </source>
</evidence>
<evidence type="ECO:0000256" key="5">
    <source>
        <dbReference type="ARBA" id="ARBA00022840"/>
    </source>
</evidence>
<evidence type="ECO:0000256" key="8">
    <source>
        <dbReference type="PIRSR" id="PIRSR001589-1"/>
    </source>
</evidence>
<keyword evidence="13" id="KW-1185">Reference proteome</keyword>
<dbReference type="InterPro" id="IPR033738">
    <property type="entry name" value="AsnB_N"/>
</dbReference>
<dbReference type="PIRSF" id="PIRSF001589">
    <property type="entry name" value="Asn_synthetase_glu-h"/>
    <property type="match status" value="1"/>
</dbReference>
<comment type="catalytic activity">
    <reaction evidence="7">
        <text>L-aspartate + L-glutamine + ATP + H2O = L-asparagine + L-glutamate + AMP + diphosphate + H(+)</text>
        <dbReference type="Rhea" id="RHEA:12228"/>
        <dbReference type="ChEBI" id="CHEBI:15377"/>
        <dbReference type="ChEBI" id="CHEBI:15378"/>
        <dbReference type="ChEBI" id="CHEBI:29985"/>
        <dbReference type="ChEBI" id="CHEBI:29991"/>
        <dbReference type="ChEBI" id="CHEBI:30616"/>
        <dbReference type="ChEBI" id="CHEBI:33019"/>
        <dbReference type="ChEBI" id="CHEBI:58048"/>
        <dbReference type="ChEBI" id="CHEBI:58359"/>
        <dbReference type="ChEBI" id="CHEBI:456215"/>
        <dbReference type="EC" id="6.3.5.4"/>
    </reaction>
</comment>
<dbReference type="EC" id="6.3.5.4" evidence="3"/>
<reference evidence="12 13" key="1">
    <citation type="submission" date="2020-04" db="EMBL/GenBank/DDBJ databases">
        <authorList>
            <person name="Yin C."/>
        </authorList>
    </citation>
    <scope>NUCLEOTIDE SEQUENCE [LARGE SCALE GENOMIC DNA]</scope>
    <source>
        <strain evidence="12 13">Ae27</strain>
    </source>
</reference>
<keyword evidence="5 9" id="KW-0067">ATP-binding</keyword>
<evidence type="ECO:0000256" key="6">
    <source>
        <dbReference type="ARBA" id="ARBA00022962"/>
    </source>
</evidence>
<dbReference type="Gene3D" id="3.40.50.620">
    <property type="entry name" value="HUPs"/>
    <property type="match status" value="1"/>
</dbReference>
<evidence type="ECO:0000256" key="10">
    <source>
        <dbReference type="PIRSR" id="PIRSR001589-3"/>
    </source>
</evidence>
<gene>
    <name evidence="12" type="primary">asnB</name>
    <name evidence="12" type="ORF">HGH92_00025</name>
</gene>
<dbReference type="EMBL" id="JABAIA010000001">
    <property type="protein sequence ID" value="NLR62674.1"/>
    <property type="molecule type" value="Genomic_DNA"/>
</dbReference>
<accession>A0A847RM60</accession>
<feature type="binding site" evidence="9">
    <location>
        <position position="100"/>
    </location>
    <ligand>
        <name>L-glutamine</name>
        <dbReference type="ChEBI" id="CHEBI:58359"/>
    </ligand>
</feature>
<evidence type="ECO:0000313" key="13">
    <source>
        <dbReference type="Proteomes" id="UP000570474"/>
    </source>
</evidence>
<evidence type="ECO:0000256" key="3">
    <source>
        <dbReference type="ARBA" id="ARBA00012737"/>
    </source>
</evidence>
<comment type="caution">
    <text evidence="12">The sequence shown here is derived from an EMBL/GenBank/DDBJ whole genome shotgun (WGS) entry which is preliminary data.</text>
</comment>
<dbReference type="InterPro" id="IPR001962">
    <property type="entry name" value="Asn_synthase"/>
</dbReference>
<dbReference type="InterPro" id="IPR029055">
    <property type="entry name" value="Ntn_hydrolases_N"/>
</dbReference>
<evidence type="ECO:0000256" key="4">
    <source>
        <dbReference type="ARBA" id="ARBA00022741"/>
    </source>
</evidence>
<dbReference type="SUPFAM" id="SSF52402">
    <property type="entry name" value="Adenine nucleotide alpha hydrolases-like"/>
    <property type="match status" value="1"/>
</dbReference>
<dbReference type="CDD" id="cd01991">
    <property type="entry name" value="Asn_synthase_B_C"/>
    <property type="match status" value="1"/>
</dbReference>
<dbReference type="InterPro" id="IPR014729">
    <property type="entry name" value="Rossmann-like_a/b/a_fold"/>
</dbReference>
<keyword evidence="8" id="KW-0028">Amino-acid biosynthesis</keyword>
<dbReference type="GO" id="GO:0005524">
    <property type="term" value="F:ATP binding"/>
    <property type="evidence" value="ECO:0007669"/>
    <property type="project" value="UniProtKB-KW"/>
</dbReference>
<feature type="site" description="Important for beta-aspartyl-AMP intermediate formation" evidence="10">
    <location>
        <position position="374"/>
    </location>
</feature>
<dbReference type="AlphaFoldDB" id="A0A847RM60"/>
<dbReference type="PANTHER" id="PTHR43284">
    <property type="entry name" value="ASPARAGINE SYNTHETASE (GLUTAMINE-HYDROLYZING)"/>
    <property type="match status" value="1"/>
</dbReference>
<evidence type="ECO:0000256" key="7">
    <source>
        <dbReference type="ARBA" id="ARBA00048741"/>
    </source>
</evidence>
<evidence type="ECO:0000256" key="1">
    <source>
        <dbReference type="ARBA" id="ARBA00005187"/>
    </source>
</evidence>
<dbReference type="Pfam" id="PF00733">
    <property type="entry name" value="Asn_synthase"/>
    <property type="match status" value="1"/>
</dbReference>
<dbReference type="Pfam" id="PF13537">
    <property type="entry name" value="GATase_7"/>
    <property type="match status" value="1"/>
</dbReference>
<keyword evidence="6 8" id="KW-0315">Glutamine amidotransferase</keyword>
<dbReference type="PANTHER" id="PTHR43284:SF1">
    <property type="entry name" value="ASPARAGINE SYNTHETASE"/>
    <property type="match status" value="1"/>
</dbReference>
<dbReference type="CDD" id="cd00712">
    <property type="entry name" value="AsnB"/>
    <property type="match status" value="1"/>
</dbReference>
<feature type="domain" description="Glutamine amidotransferase type-2" evidence="11">
    <location>
        <begin position="2"/>
        <end position="213"/>
    </location>
</feature>
<dbReference type="Gene3D" id="3.60.20.10">
    <property type="entry name" value="Glutamine Phosphoribosylpyrophosphate, subunit 1, domain 1"/>
    <property type="match status" value="1"/>
</dbReference>
<comment type="pathway">
    <text evidence="1">Amino-acid biosynthesis; L-asparagine biosynthesis; L-asparagine from L-aspartate (L-Gln route): step 1/1.</text>
</comment>
<dbReference type="InterPro" id="IPR051786">
    <property type="entry name" value="ASN_synthetase/amidase"/>
</dbReference>
<name>A0A847RM60_9BACT</name>
<dbReference type="GO" id="GO:0005829">
    <property type="term" value="C:cytosol"/>
    <property type="evidence" value="ECO:0007669"/>
    <property type="project" value="TreeGrafter"/>
</dbReference>
<dbReference type="Proteomes" id="UP000570474">
    <property type="component" value="Unassembled WGS sequence"/>
</dbReference>
<evidence type="ECO:0000313" key="12">
    <source>
        <dbReference type="EMBL" id="NLR62674.1"/>
    </source>
</evidence>
<sequence length="626" mass="71442">MCGITGIVYKDKQRPVDEGIIQRMADKIIHRGPDDYKTFIKGHVGFGFRRLSIIDLEMGAQPFVSQDGQIVLICNGEIYNYKELRAEMKGRGYQFRTNSDIEVLVPLYETFGADFLKKLNGQFALAIDDRKNDLVLLARDHFGICPLYYTEQDEALIFGSEIKAIFGNPAVRRQIDLNGLDQILTYPSNVSPTTIFANICSVKPGHYNVYKDGQIKSHEYWDLDYPDLQNSSQASKDEAYYLEGIEALLKKSVSYRLNADVPVGFYLSGGLDSSLIGALMAHAAPSKKFQSFSASFGGSMEDKTINEQKYQQLMSNFLKTEHNDIAFSWADAESKLKEVVYYAETPLKETYNLCSIALSEAARQKDIKVVLSGEGADELFGGYAGYKFDTMKGDSDDSGDLNELLDKEIRKTIWGDREFIYEKNEYDFRETKQYLYSPALNKTYDKFDCLKSAVVDKRRMVGKHRFHQRSYADFRLRLSGHLIADHGDRMTLANSVEGRYPFLDIELVEFVKTIPPGMMLNNFNEKYLLKKVAHNFIPQDIIWREKFGFVAPGSPALLKTNKEWVNDLLSYDRIKAQGFFNPDAIEQLKKLYLSDSFVFNPPYDIDLLIIVLTFNIMLDLFGVNNN</sequence>
<comment type="similarity">
    <text evidence="2">Belongs to the asparagine synthetase family.</text>
</comment>
<dbReference type="SUPFAM" id="SSF56235">
    <property type="entry name" value="N-terminal nucleophile aminohydrolases (Ntn hydrolases)"/>
    <property type="match status" value="1"/>
</dbReference>
<evidence type="ECO:0000256" key="9">
    <source>
        <dbReference type="PIRSR" id="PIRSR001589-2"/>
    </source>
</evidence>
<feature type="active site" description="For GATase activity" evidence="8">
    <location>
        <position position="2"/>
    </location>
</feature>
<evidence type="ECO:0000256" key="2">
    <source>
        <dbReference type="ARBA" id="ARBA00005752"/>
    </source>
</evidence>
<dbReference type="RefSeq" id="WP_168868729.1">
    <property type="nucleotide sequence ID" value="NZ_JABAIA010000001.1"/>
</dbReference>
<dbReference type="InterPro" id="IPR017932">
    <property type="entry name" value="GATase_2_dom"/>
</dbReference>
<proteinExistence type="inferred from homology"/>
<dbReference type="GO" id="GO:0004066">
    <property type="term" value="F:asparagine synthase (glutamine-hydrolyzing) activity"/>
    <property type="evidence" value="ECO:0007669"/>
    <property type="project" value="UniProtKB-EC"/>
</dbReference>
<dbReference type="NCBIfam" id="TIGR01536">
    <property type="entry name" value="asn_synth_AEB"/>
    <property type="match status" value="1"/>
</dbReference>
<dbReference type="InterPro" id="IPR006426">
    <property type="entry name" value="Asn_synth_AEB"/>
</dbReference>
<feature type="binding site" evidence="9">
    <location>
        <begin position="372"/>
        <end position="373"/>
    </location>
    <ligand>
        <name>ATP</name>
        <dbReference type="ChEBI" id="CHEBI:30616"/>
    </ligand>
</feature>
<keyword evidence="8" id="KW-0061">Asparagine biosynthesis</keyword>
<organism evidence="12 13">
    <name type="scientific">Chitinophaga varians</name>
    <dbReference type="NCBI Taxonomy" id="2202339"/>
    <lineage>
        <taxon>Bacteria</taxon>
        <taxon>Pseudomonadati</taxon>
        <taxon>Bacteroidota</taxon>
        <taxon>Chitinophagia</taxon>
        <taxon>Chitinophagales</taxon>
        <taxon>Chitinophagaceae</taxon>
        <taxon>Chitinophaga</taxon>
    </lineage>
</organism>
<keyword evidence="4 9" id="KW-0547">Nucleotide-binding</keyword>
<protein>
    <recommendedName>
        <fullName evidence="3">asparagine synthase (glutamine-hydrolyzing)</fullName>
        <ecNumber evidence="3">6.3.5.4</ecNumber>
    </recommendedName>
</protein>